<comment type="function">
    <text evidence="6">Component of the NOP7 complex, which is required for maturation of the 25S and 5.8S ribosomal RNAs and formation of the 60S ribosome.</text>
</comment>
<gene>
    <name evidence="6 9" type="primary">YTM1</name>
    <name evidence="9" type="ORF">VE01_03203</name>
</gene>
<dbReference type="PANTHER" id="PTHR19855">
    <property type="entry name" value="WD40 REPEAT PROTEIN 12, 37"/>
    <property type="match status" value="1"/>
</dbReference>
<dbReference type="CDD" id="cd00200">
    <property type="entry name" value="WD40"/>
    <property type="match status" value="1"/>
</dbReference>
<organism evidence="9 10">
    <name type="scientific">Pseudogymnoascus verrucosus</name>
    <dbReference type="NCBI Taxonomy" id="342668"/>
    <lineage>
        <taxon>Eukaryota</taxon>
        <taxon>Fungi</taxon>
        <taxon>Dikarya</taxon>
        <taxon>Ascomycota</taxon>
        <taxon>Pezizomycotina</taxon>
        <taxon>Leotiomycetes</taxon>
        <taxon>Thelebolales</taxon>
        <taxon>Thelebolaceae</taxon>
        <taxon>Pseudogymnoascus</taxon>
    </lineage>
</organism>
<evidence type="ECO:0000256" key="6">
    <source>
        <dbReference type="HAMAP-Rule" id="MF_03029"/>
    </source>
</evidence>
<name>A0A1B8GR02_9PEZI</name>
<comment type="subunit">
    <text evidence="6">Component of the NOP7 complex, composed of ERB1, NOP7 and YTM1. Within the NOP7 complex ERB1 appears to interact directly with NOP7 and YTM1. The NOP7 complex also associates with the 66S pre-ribosome.</text>
</comment>
<dbReference type="AlphaFoldDB" id="A0A1B8GR02"/>
<keyword evidence="1 6" id="KW-0690">Ribosome biogenesis</keyword>
<dbReference type="Pfam" id="PF00400">
    <property type="entry name" value="WD40"/>
    <property type="match status" value="5"/>
</dbReference>
<dbReference type="GO" id="GO:0070545">
    <property type="term" value="C:PeBoW complex"/>
    <property type="evidence" value="ECO:0007669"/>
    <property type="project" value="TreeGrafter"/>
</dbReference>
<dbReference type="InterPro" id="IPR036322">
    <property type="entry name" value="WD40_repeat_dom_sf"/>
</dbReference>
<dbReference type="PROSITE" id="PS00678">
    <property type="entry name" value="WD_REPEATS_1"/>
    <property type="match status" value="1"/>
</dbReference>
<comment type="subcellular location">
    <subcellularLocation>
        <location evidence="6">Nucleus</location>
        <location evidence="6">Nucleolus</location>
    </subcellularLocation>
    <subcellularLocation>
        <location evidence="6">Nucleus</location>
        <location evidence="6">Nucleoplasm</location>
    </subcellularLocation>
</comment>
<evidence type="ECO:0000256" key="2">
    <source>
        <dbReference type="ARBA" id="ARBA00022552"/>
    </source>
</evidence>
<accession>A0A1B8GR02</accession>
<dbReference type="Proteomes" id="UP000091956">
    <property type="component" value="Unassembled WGS sequence"/>
</dbReference>
<dbReference type="InterPro" id="IPR015943">
    <property type="entry name" value="WD40/YVTN_repeat-like_dom_sf"/>
</dbReference>
<dbReference type="InterPro" id="IPR028599">
    <property type="entry name" value="WDR12/Ytm1"/>
</dbReference>
<dbReference type="OrthoDB" id="10251381at2759"/>
<dbReference type="PROSITE" id="PS50082">
    <property type="entry name" value="WD_REPEATS_2"/>
    <property type="match status" value="3"/>
</dbReference>
<dbReference type="InterPro" id="IPR019775">
    <property type="entry name" value="WD40_repeat_CS"/>
</dbReference>
<dbReference type="GO" id="GO:0030687">
    <property type="term" value="C:preribosome, large subunit precursor"/>
    <property type="evidence" value="ECO:0007669"/>
    <property type="project" value="UniProtKB-UniRule"/>
</dbReference>
<dbReference type="Gene3D" id="2.130.10.10">
    <property type="entry name" value="YVTN repeat-like/Quinoprotein amine dehydrogenase"/>
    <property type="match status" value="1"/>
</dbReference>
<sequence>MADQDAQNGEEVTRSGGQVQVHFVTEEKEFELEESKRVLLVPTDIRRYNLSQILNSPAMLDLPTPTPFDILINGTFLRTTLAEYLVSAGLSAETTLTLQFLRSSIPPTFTAAFEHDDWVAAVDVLSATSPHSSAYEKDPRILSGSYDGLLRMWSPSGTVIATSPGASNGGHTSSIKAAKFLSPTTIASAGLDRTVRIWSYADATGPDAQGKLTPTLALYGHTLPIDSLAAHTPSNRLLSASADGSIGLWTPNKSAPAAPAALLPGSAPSAKRRKMNAAVDVPARGATLMMAAHTAPATGVVFHPDDATVAYSTSLDHTLKTLDLATGNVVDTRATGHALLCLTTLAPGGSGHVVAVGSAARHITLIDPRAGSVVMTLRGHKNKIASLARDPSSAFGLVSGAHDGTVRVWDVRSSREGNLDEGGRVGEAVFVVGRDGAGKSKVGGEGEKVFGVVWDQTVGIVSAGEDRRVQINAPARLEKS</sequence>
<feature type="repeat" description="WD" evidence="7">
    <location>
        <begin position="218"/>
        <end position="249"/>
    </location>
</feature>
<comment type="similarity">
    <text evidence="6">Belongs to the WD repeat WDR12/YTM1 family.</text>
</comment>
<dbReference type="GO" id="GO:0005654">
    <property type="term" value="C:nucleoplasm"/>
    <property type="evidence" value="ECO:0007669"/>
    <property type="project" value="UniProtKB-SubCell"/>
</dbReference>
<reference evidence="9 10" key="1">
    <citation type="submission" date="2016-03" db="EMBL/GenBank/DDBJ databases">
        <title>Comparative genomics of Pseudogymnoascus destructans, the fungus causing white-nose syndrome of bats.</title>
        <authorList>
            <person name="Palmer J.M."/>
            <person name="Drees K.P."/>
            <person name="Foster J.T."/>
            <person name="Lindner D.L."/>
        </authorList>
    </citation>
    <scope>NUCLEOTIDE SEQUENCE [LARGE SCALE GENOMIC DNA]</scope>
    <source>
        <strain evidence="9 10">UAMH 10579</strain>
    </source>
</reference>
<keyword evidence="10" id="KW-1185">Reference proteome</keyword>
<dbReference type="PROSITE" id="PS50294">
    <property type="entry name" value="WD_REPEATS_REGION"/>
    <property type="match status" value="2"/>
</dbReference>
<dbReference type="PANTHER" id="PTHR19855:SF11">
    <property type="entry name" value="RIBOSOME BIOGENESIS PROTEIN WDR12"/>
    <property type="match status" value="1"/>
</dbReference>
<keyword evidence="5 6" id="KW-0539">Nucleus</keyword>
<evidence type="ECO:0000313" key="10">
    <source>
        <dbReference type="Proteomes" id="UP000091956"/>
    </source>
</evidence>
<dbReference type="InterPro" id="IPR012972">
    <property type="entry name" value="NLE"/>
</dbReference>
<dbReference type="Pfam" id="PF08154">
    <property type="entry name" value="NLE"/>
    <property type="match status" value="1"/>
</dbReference>
<feature type="domain" description="NLE" evidence="8">
    <location>
        <begin position="19"/>
        <end position="85"/>
    </location>
</feature>
<feature type="repeat" description="WD" evidence="7">
    <location>
        <begin position="377"/>
        <end position="419"/>
    </location>
</feature>
<dbReference type="SMART" id="SM00320">
    <property type="entry name" value="WD40"/>
    <property type="match status" value="6"/>
</dbReference>
<dbReference type="STRING" id="342668.A0A1B8GR02"/>
<reference evidence="10" key="2">
    <citation type="journal article" date="2018" name="Nat. Commun.">
        <title>Extreme sensitivity to ultraviolet light in the fungal pathogen causing white-nose syndrome of bats.</title>
        <authorList>
            <person name="Palmer J.M."/>
            <person name="Drees K.P."/>
            <person name="Foster J.T."/>
            <person name="Lindner D.L."/>
        </authorList>
    </citation>
    <scope>NUCLEOTIDE SEQUENCE [LARGE SCALE GENOMIC DNA]</scope>
    <source>
        <strain evidence="10">UAMH 10579</strain>
    </source>
</reference>
<evidence type="ECO:0000256" key="3">
    <source>
        <dbReference type="ARBA" id="ARBA00022574"/>
    </source>
</evidence>
<evidence type="ECO:0000256" key="5">
    <source>
        <dbReference type="ARBA" id="ARBA00023242"/>
    </source>
</evidence>
<dbReference type="InterPro" id="IPR001680">
    <property type="entry name" value="WD40_rpt"/>
</dbReference>
<dbReference type="GO" id="GO:0000466">
    <property type="term" value="P:maturation of 5.8S rRNA from tricistronic rRNA transcript (SSU-rRNA, 5.8S rRNA, LSU-rRNA)"/>
    <property type="evidence" value="ECO:0007669"/>
    <property type="project" value="UniProtKB-UniRule"/>
</dbReference>
<dbReference type="RefSeq" id="XP_018131987.1">
    <property type="nucleotide sequence ID" value="XM_018272700.2"/>
</dbReference>
<dbReference type="PRINTS" id="PR00320">
    <property type="entry name" value="GPROTEINBRPT"/>
</dbReference>
<dbReference type="InterPro" id="IPR020472">
    <property type="entry name" value="WD40_PAC1"/>
</dbReference>
<evidence type="ECO:0000313" key="9">
    <source>
        <dbReference type="EMBL" id="OBT98254.1"/>
    </source>
</evidence>
<evidence type="ECO:0000256" key="7">
    <source>
        <dbReference type="PROSITE-ProRule" id="PRU00221"/>
    </source>
</evidence>
<keyword evidence="4" id="KW-0677">Repeat</keyword>
<dbReference type="GeneID" id="28836589"/>
<evidence type="ECO:0000256" key="4">
    <source>
        <dbReference type="ARBA" id="ARBA00022737"/>
    </source>
</evidence>
<dbReference type="GO" id="GO:0043021">
    <property type="term" value="F:ribonucleoprotein complex binding"/>
    <property type="evidence" value="ECO:0007669"/>
    <property type="project" value="UniProtKB-UniRule"/>
</dbReference>
<keyword evidence="3 7" id="KW-0853">WD repeat</keyword>
<evidence type="ECO:0000256" key="1">
    <source>
        <dbReference type="ARBA" id="ARBA00022517"/>
    </source>
</evidence>
<evidence type="ECO:0000259" key="8">
    <source>
        <dbReference type="Pfam" id="PF08154"/>
    </source>
</evidence>
<protein>
    <recommendedName>
        <fullName evidence="6">Ribosome biogenesis protein YTM1</fullName>
    </recommendedName>
</protein>
<dbReference type="GO" id="GO:0000463">
    <property type="term" value="P:maturation of LSU-rRNA from tricistronic rRNA transcript (SSU-rRNA, 5.8S rRNA, LSU-rRNA)"/>
    <property type="evidence" value="ECO:0007669"/>
    <property type="project" value="UniProtKB-UniRule"/>
</dbReference>
<feature type="repeat" description="WD" evidence="7">
    <location>
        <begin position="168"/>
        <end position="199"/>
    </location>
</feature>
<dbReference type="EMBL" id="KV460217">
    <property type="protein sequence ID" value="OBT98254.1"/>
    <property type="molecule type" value="Genomic_DNA"/>
</dbReference>
<dbReference type="HAMAP" id="MF_03029">
    <property type="entry name" value="WDR12"/>
    <property type="match status" value="1"/>
</dbReference>
<keyword evidence="2 6" id="KW-0698">rRNA processing</keyword>
<dbReference type="SUPFAM" id="SSF50978">
    <property type="entry name" value="WD40 repeat-like"/>
    <property type="match status" value="1"/>
</dbReference>
<proteinExistence type="inferred from homology"/>